<evidence type="ECO:0000256" key="2">
    <source>
        <dbReference type="ARBA" id="ARBA00022741"/>
    </source>
</evidence>
<sequence>MTDKKKIQAPRGVHDILPDEQKYWFWVENNFREAAQAAGFERIIIPTFEATELFKRSVGEFTDIVSKEMYSFKDKSANSLTLRPEGTAGVARAYIEHGMQTMPQPVQLYYWGPMFRYDRPQAGRYREFYQCGLELLGDYDPIVDAMLIQTVAKFHKKLGMQDIVIKINSLGTERAKGKMMTALGKLLERNKKDLCADCKLRLKKNPLRVLDCKTGKCREILDKISPSLIDSLDDESKKRFTKVLEYLDEMRVEYELDPKLVRGLDYYTHTVFEVVARSNEELSLGGGGRYDTLVKQLGGPDTPAFGYAGGVERVIDILKQQALAVPDLIQSDVFIVQLGDRAKPKAIEVVEKLELANLRISSALGRGSIQTQLRLAAKLHTPLTIIIGDQEVHDKNVIIRDMEDRSQETVIDRDMVKITLKKLEEKGLRVPTIYESR</sequence>
<dbReference type="GO" id="GO:0006427">
    <property type="term" value="P:histidyl-tRNA aminoacylation"/>
    <property type="evidence" value="ECO:0007669"/>
    <property type="project" value="UniProtKB-UniRule"/>
</dbReference>
<dbReference type="InterPro" id="IPR015807">
    <property type="entry name" value="His-tRNA-ligase"/>
</dbReference>
<comment type="catalytic activity">
    <reaction evidence="4 5">
        <text>tRNA(His) + L-histidine + ATP = L-histidyl-tRNA(His) + AMP + diphosphate + H(+)</text>
        <dbReference type="Rhea" id="RHEA:17313"/>
        <dbReference type="Rhea" id="RHEA-COMP:9665"/>
        <dbReference type="Rhea" id="RHEA-COMP:9689"/>
        <dbReference type="ChEBI" id="CHEBI:15378"/>
        <dbReference type="ChEBI" id="CHEBI:30616"/>
        <dbReference type="ChEBI" id="CHEBI:33019"/>
        <dbReference type="ChEBI" id="CHEBI:57595"/>
        <dbReference type="ChEBI" id="CHEBI:78442"/>
        <dbReference type="ChEBI" id="CHEBI:78527"/>
        <dbReference type="ChEBI" id="CHEBI:456215"/>
        <dbReference type="EC" id="6.1.1.21"/>
    </reaction>
</comment>
<feature type="binding site" evidence="6">
    <location>
        <position position="116"/>
    </location>
    <ligand>
        <name>L-histidine</name>
        <dbReference type="ChEBI" id="CHEBI:57595"/>
    </ligand>
</feature>
<dbReference type="Proteomes" id="UP000179010">
    <property type="component" value="Unassembled WGS sequence"/>
</dbReference>
<dbReference type="InterPro" id="IPR045864">
    <property type="entry name" value="aa-tRNA-synth_II/BPL/LPL"/>
</dbReference>
<dbReference type="PIRSF" id="PIRSF001549">
    <property type="entry name" value="His-tRNA_synth"/>
    <property type="match status" value="1"/>
</dbReference>
<dbReference type="AlphaFoldDB" id="A0A1F4PP24"/>
<dbReference type="PANTHER" id="PTHR43707">
    <property type="entry name" value="HISTIDYL-TRNA SYNTHETASE"/>
    <property type="match status" value="1"/>
</dbReference>
<dbReference type="EC" id="6.1.1.21" evidence="5"/>
<comment type="subcellular location">
    <subcellularLocation>
        <location evidence="5">Cytoplasm</location>
    </subcellularLocation>
</comment>
<organism evidence="8 9">
    <name type="scientific">candidate division Kazan bacterium RIFCSPLOWO2_01_FULL_48_13</name>
    <dbReference type="NCBI Taxonomy" id="1798539"/>
    <lineage>
        <taxon>Bacteria</taxon>
        <taxon>Bacteria division Kazan-3B-28</taxon>
    </lineage>
</organism>
<gene>
    <name evidence="5" type="primary">hisS</name>
    <name evidence="8" type="ORF">A2994_01820</name>
</gene>
<dbReference type="SUPFAM" id="SSF52954">
    <property type="entry name" value="Class II aaRS ABD-related"/>
    <property type="match status" value="1"/>
</dbReference>
<keyword evidence="5" id="KW-0963">Cytoplasm</keyword>
<dbReference type="PROSITE" id="PS50862">
    <property type="entry name" value="AA_TRNA_LIGASE_II"/>
    <property type="match status" value="1"/>
</dbReference>
<dbReference type="Pfam" id="PF03129">
    <property type="entry name" value="HGTP_anticodon"/>
    <property type="match status" value="1"/>
</dbReference>
<keyword evidence="5" id="KW-0067">ATP-binding</keyword>
<comment type="similarity">
    <text evidence="1 5">Belongs to the class-II aminoacyl-tRNA synthetase family.</text>
</comment>
<comment type="caution">
    <text evidence="8">The sequence shown here is derived from an EMBL/GenBank/DDBJ whole genome shotgun (WGS) entry which is preliminary data.</text>
</comment>
<reference evidence="8 9" key="1">
    <citation type="journal article" date="2016" name="Nat. Commun.">
        <title>Thousands of microbial genomes shed light on interconnected biogeochemical processes in an aquifer system.</title>
        <authorList>
            <person name="Anantharaman K."/>
            <person name="Brown C.T."/>
            <person name="Hug L.A."/>
            <person name="Sharon I."/>
            <person name="Castelle C.J."/>
            <person name="Probst A.J."/>
            <person name="Thomas B.C."/>
            <person name="Singh A."/>
            <person name="Wilkins M.J."/>
            <person name="Karaoz U."/>
            <person name="Brodie E.L."/>
            <person name="Williams K.H."/>
            <person name="Hubbard S.S."/>
            <person name="Banfield J.F."/>
        </authorList>
    </citation>
    <scope>NUCLEOTIDE SEQUENCE [LARGE SCALE GENOMIC DNA]</scope>
</reference>
<name>A0A1F4PP24_UNCK3</name>
<comment type="subunit">
    <text evidence="5">Homodimer.</text>
</comment>
<accession>A0A1F4PP24</accession>
<proteinExistence type="inferred from homology"/>
<dbReference type="PANTHER" id="PTHR43707:SF1">
    <property type="entry name" value="HISTIDINE--TRNA LIGASE, MITOCHONDRIAL-RELATED"/>
    <property type="match status" value="1"/>
</dbReference>
<keyword evidence="5" id="KW-0648">Protein biosynthesis</keyword>
<evidence type="ECO:0000256" key="4">
    <source>
        <dbReference type="ARBA" id="ARBA00047639"/>
    </source>
</evidence>
<feature type="binding site" evidence="6">
    <location>
        <position position="134"/>
    </location>
    <ligand>
        <name>L-histidine</name>
        <dbReference type="ChEBI" id="CHEBI:57595"/>
    </ligand>
</feature>
<keyword evidence="5 8" id="KW-0436">Ligase</keyword>
<evidence type="ECO:0000259" key="7">
    <source>
        <dbReference type="PROSITE" id="PS50862"/>
    </source>
</evidence>
<dbReference type="CDD" id="cd00773">
    <property type="entry name" value="HisRS-like_core"/>
    <property type="match status" value="1"/>
</dbReference>
<evidence type="ECO:0000313" key="8">
    <source>
        <dbReference type="EMBL" id="OGB85350.1"/>
    </source>
</evidence>
<protein>
    <recommendedName>
        <fullName evidence="5">Histidine--tRNA ligase</fullName>
        <ecNumber evidence="5">6.1.1.21</ecNumber>
    </recommendedName>
    <alternativeName>
        <fullName evidence="5">Histidyl-tRNA synthetase</fullName>
        <shortName evidence="5">HisRS</shortName>
    </alternativeName>
</protein>
<feature type="binding site" evidence="6">
    <location>
        <position position="262"/>
    </location>
    <ligand>
        <name>L-histidine</name>
        <dbReference type="ChEBI" id="CHEBI:57595"/>
    </ligand>
</feature>
<dbReference type="InterPro" id="IPR004154">
    <property type="entry name" value="Anticodon-bd"/>
</dbReference>
<dbReference type="GO" id="GO:0005524">
    <property type="term" value="F:ATP binding"/>
    <property type="evidence" value="ECO:0007669"/>
    <property type="project" value="UniProtKB-UniRule"/>
</dbReference>
<dbReference type="GO" id="GO:0005737">
    <property type="term" value="C:cytoplasm"/>
    <property type="evidence" value="ECO:0007669"/>
    <property type="project" value="UniProtKB-SubCell"/>
</dbReference>
<dbReference type="EMBL" id="METE01000004">
    <property type="protein sequence ID" value="OGB85350.1"/>
    <property type="molecule type" value="Genomic_DNA"/>
</dbReference>
<dbReference type="InterPro" id="IPR006195">
    <property type="entry name" value="aa-tRNA-synth_II"/>
</dbReference>
<dbReference type="NCBIfam" id="TIGR00442">
    <property type="entry name" value="hisS"/>
    <property type="match status" value="1"/>
</dbReference>
<evidence type="ECO:0000256" key="5">
    <source>
        <dbReference type="HAMAP-Rule" id="MF_00127"/>
    </source>
</evidence>
<dbReference type="InterPro" id="IPR036621">
    <property type="entry name" value="Anticodon-bd_dom_sf"/>
</dbReference>
<dbReference type="SUPFAM" id="SSF55681">
    <property type="entry name" value="Class II aaRS and biotin synthetases"/>
    <property type="match status" value="1"/>
</dbReference>
<dbReference type="InterPro" id="IPR041715">
    <property type="entry name" value="HisRS-like_core"/>
</dbReference>
<evidence type="ECO:0000256" key="1">
    <source>
        <dbReference type="ARBA" id="ARBA00008226"/>
    </source>
</evidence>
<keyword evidence="2 5" id="KW-0547">Nucleotide-binding</keyword>
<dbReference type="GO" id="GO:0004821">
    <property type="term" value="F:histidine-tRNA ligase activity"/>
    <property type="evidence" value="ECO:0007669"/>
    <property type="project" value="UniProtKB-UniRule"/>
</dbReference>
<feature type="domain" description="Aminoacyl-transfer RNA synthetases class-II family profile" evidence="7">
    <location>
        <begin position="1"/>
        <end position="326"/>
    </location>
</feature>
<evidence type="ECO:0000313" key="9">
    <source>
        <dbReference type="Proteomes" id="UP000179010"/>
    </source>
</evidence>
<evidence type="ECO:0000256" key="3">
    <source>
        <dbReference type="ARBA" id="ARBA00023146"/>
    </source>
</evidence>
<dbReference type="STRING" id="1798539.A2994_01820"/>
<evidence type="ECO:0000256" key="6">
    <source>
        <dbReference type="PIRSR" id="PIRSR001549-1"/>
    </source>
</evidence>
<feature type="binding site" evidence="6">
    <location>
        <begin position="85"/>
        <end position="87"/>
    </location>
    <ligand>
        <name>L-histidine</name>
        <dbReference type="ChEBI" id="CHEBI:57595"/>
    </ligand>
</feature>
<dbReference type="Gene3D" id="3.30.930.10">
    <property type="entry name" value="Bira Bifunctional Protein, Domain 2"/>
    <property type="match status" value="1"/>
</dbReference>
<dbReference type="Gene3D" id="3.40.50.800">
    <property type="entry name" value="Anticodon-binding domain"/>
    <property type="match status" value="1"/>
</dbReference>
<feature type="binding site" evidence="6">
    <location>
        <position position="130"/>
    </location>
    <ligand>
        <name>L-histidine</name>
        <dbReference type="ChEBI" id="CHEBI:57595"/>
    </ligand>
</feature>
<dbReference type="HAMAP" id="MF_00127">
    <property type="entry name" value="His_tRNA_synth"/>
    <property type="match status" value="1"/>
</dbReference>
<feature type="binding site" evidence="6">
    <location>
        <begin position="266"/>
        <end position="267"/>
    </location>
    <ligand>
        <name>L-histidine</name>
        <dbReference type="ChEBI" id="CHEBI:57595"/>
    </ligand>
</feature>
<keyword evidence="3 5" id="KW-0030">Aminoacyl-tRNA synthetase</keyword>
<dbReference type="Pfam" id="PF13393">
    <property type="entry name" value="tRNA-synt_His"/>
    <property type="match status" value="1"/>
</dbReference>
<dbReference type="InterPro" id="IPR004516">
    <property type="entry name" value="HisRS/HisZ"/>
</dbReference>